<reference evidence="2" key="1">
    <citation type="submission" date="2020-02" db="EMBL/GenBank/DDBJ databases">
        <authorList>
            <person name="Meier V. D."/>
        </authorList>
    </citation>
    <scope>NUCLEOTIDE SEQUENCE</scope>
    <source>
        <strain evidence="2">AVDCRST_MAG19</strain>
    </source>
</reference>
<evidence type="ECO:0000256" key="1">
    <source>
        <dbReference type="SAM" id="MobiDB-lite"/>
    </source>
</evidence>
<dbReference type="EMBL" id="CADCWL010000008">
    <property type="protein sequence ID" value="CAA9543963.1"/>
    <property type="molecule type" value="Genomic_DNA"/>
</dbReference>
<feature type="non-terminal residue" evidence="2">
    <location>
        <position position="42"/>
    </location>
</feature>
<evidence type="ECO:0000313" key="2">
    <source>
        <dbReference type="EMBL" id="CAA9543963.1"/>
    </source>
</evidence>
<proteinExistence type="predicted"/>
<accession>A0A6J4UBH9</accession>
<protein>
    <submittedName>
        <fullName evidence="2">Uncharacterized protein</fullName>
    </submittedName>
</protein>
<sequence length="42" mass="4670">WPERSRSPATSTSAFAGSIRPDAIASRRRASERGASMRRKDH</sequence>
<feature type="non-terminal residue" evidence="2">
    <location>
        <position position="1"/>
    </location>
</feature>
<feature type="compositionally biased region" description="Basic residues" evidence="1">
    <location>
        <begin position="26"/>
        <end position="42"/>
    </location>
</feature>
<organism evidence="2">
    <name type="scientific">uncultured Thermomicrobiales bacterium</name>
    <dbReference type="NCBI Taxonomy" id="1645740"/>
    <lineage>
        <taxon>Bacteria</taxon>
        <taxon>Pseudomonadati</taxon>
        <taxon>Thermomicrobiota</taxon>
        <taxon>Thermomicrobia</taxon>
        <taxon>Thermomicrobiales</taxon>
        <taxon>environmental samples</taxon>
    </lineage>
</organism>
<name>A0A6J4UBH9_9BACT</name>
<dbReference type="AlphaFoldDB" id="A0A6J4UBH9"/>
<feature type="region of interest" description="Disordered" evidence="1">
    <location>
        <begin position="1"/>
        <end position="42"/>
    </location>
</feature>
<gene>
    <name evidence="2" type="ORF">AVDCRST_MAG19-140</name>
</gene>